<evidence type="ECO:0000259" key="1">
    <source>
        <dbReference type="Pfam" id="PF13452"/>
    </source>
</evidence>
<protein>
    <recommendedName>
        <fullName evidence="1">FAS1-like dehydratase domain-containing protein</fullName>
    </recommendedName>
</protein>
<dbReference type="SUPFAM" id="SSF54637">
    <property type="entry name" value="Thioesterase/thiol ester dehydrase-isomerase"/>
    <property type="match status" value="1"/>
</dbReference>
<dbReference type="InterPro" id="IPR039569">
    <property type="entry name" value="FAS1-like_DH_region"/>
</dbReference>
<dbReference type="RefSeq" id="WP_133490146.1">
    <property type="nucleotide sequence ID" value="NZ_AQPF01000008.1"/>
</dbReference>
<evidence type="ECO:0000313" key="2">
    <source>
        <dbReference type="EMBL" id="KAF0806568.1"/>
    </source>
</evidence>
<accession>A0ABQ6YAS3</accession>
<feature type="domain" description="FAS1-like dehydratase" evidence="1">
    <location>
        <begin position="12"/>
        <end position="145"/>
    </location>
</feature>
<dbReference type="InterPro" id="IPR016709">
    <property type="entry name" value="HadA-like"/>
</dbReference>
<sequence length="163" mass="17936">MTSETFSIDPQSAVGHVFPSQRAFVEPRRLKFFLETIGETNPVYHDTRAAREAGYRDIPIPPTYLFCLQSLDNPGPPAVLELLGVDIGRILHGEQKFAFHHPACVGDELVFTTRIRDISNKKGGALTMIAQAIRVDNGHDQHVADIVSTIVVRNPPHTAGATQ</sequence>
<dbReference type="Pfam" id="PF13452">
    <property type="entry name" value="FAS1_DH_region"/>
    <property type="match status" value="1"/>
</dbReference>
<dbReference type="InterPro" id="IPR029069">
    <property type="entry name" value="HotDog_dom_sf"/>
</dbReference>
<dbReference type="CDD" id="cd03441">
    <property type="entry name" value="R_hydratase_like"/>
    <property type="match status" value="1"/>
</dbReference>
<gene>
    <name evidence="2" type="ORF">A6D6_01566</name>
</gene>
<dbReference type="Proteomes" id="UP000771797">
    <property type="component" value="Unassembled WGS sequence"/>
</dbReference>
<name>A0ABQ6YAS3_9GAMM</name>
<keyword evidence="3" id="KW-1185">Reference proteome</keyword>
<dbReference type="EMBL" id="AQPF01000008">
    <property type="protein sequence ID" value="KAF0806568.1"/>
    <property type="molecule type" value="Genomic_DNA"/>
</dbReference>
<proteinExistence type="predicted"/>
<comment type="caution">
    <text evidence="2">The sequence shown here is derived from an EMBL/GenBank/DDBJ whole genome shotgun (WGS) entry which is preliminary data.</text>
</comment>
<dbReference type="Gene3D" id="3.10.129.10">
    <property type="entry name" value="Hotdog Thioesterase"/>
    <property type="match status" value="1"/>
</dbReference>
<evidence type="ECO:0000313" key="3">
    <source>
        <dbReference type="Proteomes" id="UP000771797"/>
    </source>
</evidence>
<organism evidence="2 3">
    <name type="scientific">Alcanivorax xiamenensis</name>
    <dbReference type="NCBI Taxonomy" id="1177156"/>
    <lineage>
        <taxon>Bacteria</taxon>
        <taxon>Pseudomonadati</taxon>
        <taxon>Pseudomonadota</taxon>
        <taxon>Gammaproteobacteria</taxon>
        <taxon>Oceanospirillales</taxon>
        <taxon>Alcanivoracaceae</taxon>
        <taxon>Alcanivorax</taxon>
    </lineage>
</organism>
<dbReference type="PIRSF" id="PIRSF018072">
    <property type="entry name" value="UCP018072"/>
    <property type="match status" value="1"/>
</dbReference>
<reference evidence="2 3" key="1">
    <citation type="submission" date="2012-09" db="EMBL/GenBank/DDBJ databases">
        <title>Genome Sequence of alkane-degrading Bacterium Alcanivorax sp. 6-D-6.</title>
        <authorList>
            <person name="Lai Q."/>
            <person name="Shao Z."/>
        </authorList>
    </citation>
    <scope>NUCLEOTIDE SEQUENCE [LARGE SCALE GENOMIC DNA]</scope>
    <source>
        <strain evidence="2 3">6-D-6</strain>
    </source>
</reference>